<dbReference type="OrthoDB" id="9802133at2"/>
<dbReference type="RefSeq" id="WP_065310125.1">
    <property type="nucleotide sequence ID" value="NZ_LOCQ01000061.1"/>
</dbReference>
<gene>
    <name evidence="2" type="ORF">ASR47_1002178</name>
</gene>
<dbReference type="EMBL" id="LOCQ01000061">
    <property type="protein sequence ID" value="OBV37126.1"/>
    <property type="molecule type" value="Genomic_DNA"/>
</dbReference>
<organism evidence="2 3">
    <name type="scientific">Janthinobacterium psychrotolerans</name>
    <dbReference type="NCBI Taxonomy" id="1747903"/>
    <lineage>
        <taxon>Bacteria</taxon>
        <taxon>Pseudomonadati</taxon>
        <taxon>Pseudomonadota</taxon>
        <taxon>Betaproteobacteria</taxon>
        <taxon>Burkholderiales</taxon>
        <taxon>Oxalobacteraceae</taxon>
        <taxon>Janthinobacterium</taxon>
    </lineage>
</organism>
<sequence>MSSLKQMALWPRGTRLACAGLLAGLTLALAWLAQLDSLVASWQAAQAHTGSLRAAHGQAQAQAGQLPQLRARQQEAAATLAALERQLPRQQEMPALLSAINQAGLARGLQFELFKPAAPLPQAHYVAMPIAIRVRGGYHALGAFMADLAYLPRIVTVHGLAVQANQEGALTLDAVLRAYRLPDAQEQKRMSGMKASRTTVPPRPPKPLVPRDYSASDLPDPFGAAASVRPAAAGVAAPDPRRVREPLESVALSAMAMVGSLRQHGRLDALLQANGRLYRVAAGQYLGQDHGVVTAISEQAITYREVAQDAGGAWRERRGSLALQVAGAAGKEADK</sequence>
<dbReference type="GO" id="GO:0043683">
    <property type="term" value="P:type IV pilus assembly"/>
    <property type="evidence" value="ECO:0007669"/>
    <property type="project" value="InterPro"/>
</dbReference>
<dbReference type="Pfam" id="PF04351">
    <property type="entry name" value="PilP"/>
    <property type="match status" value="1"/>
</dbReference>
<evidence type="ECO:0000256" key="1">
    <source>
        <dbReference type="SAM" id="MobiDB-lite"/>
    </source>
</evidence>
<dbReference type="Pfam" id="PF04350">
    <property type="entry name" value="PilO"/>
    <property type="match status" value="1"/>
</dbReference>
<evidence type="ECO:0000313" key="2">
    <source>
        <dbReference type="EMBL" id="OBV37126.1"/>
    </source>
</evidence>
<dbReference type="AlphaFoldDB" id="A0A1A7BU92"/>
<dbReference type="GO" id="GO:0043107">
    <property type="term" value="P:type IV pilus-dependent motility"/>
    <property type="evidence" value="ECO:0007669"/>
    <property type="project" value="InterPro"/>
</dbReference>
<dbReference type="PATRIC" id="fig|1747903.4.peg.624"/>
<dbReference type="PANTHER" id="PTHR39555:SF1">
    <property type="entry name" value="TYPE IV PILUS INNER MEMBRANE COMPONENT PILO"/>
    <property type="match status" value="1"/>
</dbReference>
<dbReference type="InterPro" id="IPR007445">
    <property type="entry name" value="PilO"/>
</dbReference>
<accession>A0A1A7BU92</accession>
<comment type="caution">
    <text evidence="2">The sequence shown here is derived from an EMBL/GenBank/DDBJ whole genome shotgun (WGS) entry which is preliminary data.</text>
</comment>
<dbReference type="STRING" id="1747903.ASR47_1002178"/>
<dbReference type="Gene3D" id="2.30.30.830">
    <property type="match status" value="1"/>
</dbReference>
<dbReference type="PANTHER" id="PTHR39555">
    <property type="entry name" value="FIMBRIAL ASSEMBLY PROTEIN PILO-LIKE PROTEIN-RELATED"/>
    <property type="match status" value="1"/>
</dbReference>
<protein>
    <submittedName>
        <fullName evidence="2">Type IV pilus assembly protein PilO</fullName>
    </submittedName>
</protein>
<dbReference type="Gene3D" id="3.30.70.60">
    <property type="match status" value="1"/>
</dbReference>
<dbReference type="InterPro" id="IPR007446">
    <property type="entry name" value="PilP"/>
</dbReference>
<dbReference type="InterPro" id="IPR014717">
    <property type="entry name" value="Transl_elong_EF1B/ribsomal_bS6"/>
</dbReference>
<reference evidence="2 3" key="1">
    <citation type="submission" date="2016-04" db="EMBL/GenBank/DDBJ databases">
        <title>Draft genome sequence of Janthinobacterium psychrotolerans sp. nov., isolated from freshwater sediments in Denmark.</title>
        <authorList>
            <person name="Gong X."/>
            <person name="Skrivergaard S."/>
            <person name="Korsgaard B.S."/>
            <person name="Schreiber L."/>
            <person name="Marshall I.P."/>
            <person name="Finster K."/>
            <person name="Schramm A."/>
        </authorList>
    </citation>
    <scope>NUCLEOTIDE SEQUENCE [LARGE SCALE GENOMIC DNA]</scope>
    <source>
        <strain evidence="2 3">S3-2</strain>
    </source>
</reference>
<feature type="region of interest" description="Disordered" evidence="1">
    <location>
        <begin position="186"/>
        <end position="207"/>
    </location>
</feature>
<evidence type="ECO:0000313" key="3">
    <source>
        <dbReference type="Proteomes" id="UP000092713"/>
    </source>
</evidence>
<keyword evidence="3" id="KW-1185">Reference proteome</keyword>
<name>A0A1A7BU92_9BURK</name>
<dbReference type="Proteomes" id="UP000092713">
    <property type="component" value="Unassembled WGS sequence"/>
</dbReference>
<proteinExistence type="predicted"/>